<protein>
    <submittedName>
        <fullName evidence="2">Uncharacterized protein</fullName>
    </submittedName>
</protein>
<feature type="region of interest" description="Disordered" evidence="1">
    <location>
        <begin position="1"/>
        <end position="38"/>
    </location>
</feature>
<evidence type="ECO:0000313" key="2">
    <source>
        <dbReference type="EMBL" id="CAK9234900.1"/>
    </source>
</evidence>
<name>A0ABP0V0W1_9BRYO</name>
<feature type="compositionally biased region" description="Basic and acidic residues" evidence="1">
    <location>
        <begin position="1"/>
        <end position="11"/>
    </location>
</feature>
<gene>
    <name evidence="2" type="ORF">CSSPTR1EN2_LOCUS22448</name>
</gene>
<keyword evidence="3" id="KW-1185">Reference proteome</keyword>
<organism evidence="2 3">
    <name type="scientific">Sphagnum troendelagicum</name>
    <dbReference type="NCBI Taxonomy" id="128251"/>
    <lineage>
        <taxon>Eukaryota</taxon>
        <taxon>Viridiplantae</taxon>
        <taxon>Streptophyta</taxon>
        <taxon>Embryophyta</taxon>
        <taxon>Bryophyta</taxon>
        <taxon>Sphagnophytina</taxon>
        <taxon>Sphagnopsida</taxon>
        <taxon>Sphagnales</taxon>
        <taxon>Sphagnaceae</taxon>
        <taxon>Sphagnum</taxon>
    </lineage>
</organism>
<accession>A0ABP0V0W1</accession>
<dbReference type="Proteomes" id="UP001497512">
    <property type="component" value="Chromosome 8"/>
</dbReference>
<reference evidence="2" key="1">
    <citation type="submission" date="2024-02" db="EMBL/GenBank/DDBJ databases">
        <authorList>
            <consortium name="ELIXIR-Norway"/>
            <consortium name="Elixir Norway"/>
        </authorList>
    </citation>
    <scope>NUCLEOTIDE SEQUENCE</scope>
</reference>
<dbReference type="EMBL" id="OZ019900">
    <property type="protein sequence ID" value="CAK9234900.1"/>
    <property type="molecule type" value="Genomic_DNA"/>
</dbReference>
<evidence type="ECO:0000313" key="3">
    <source>
        <dbReference type="Proteomes" id="UP001497512"/>
    </source>
</evidence>
<evidence type="ECO:0000256" key="1">
    <source>
        <dbReference type="SAM" id="MobiDB-lite"/>
    </source>
</evidence>
<proteinExistence type="predicted"/>
<sequence>MEHEEMGDIARGRTGLQRRRFMAQSPSPPHAFQRTGCGSVPQSASCNCKAGWQPECARYRSDGLRRSFLGGDRSLRFLANHLRRRKKKPDEEEGE</sequence>